<dbReference type="PANTHER" id="PTHR32176:SF92">
    <property type="entry name" value="XYLOSE ISOMERASE"/>
    <property type="match status" value="1"/>
</dbReference>
<reference evidence="1 2" key="1">
    <citation type="journal article" date="2021" name="Nat. Commun.">
        <title>Incipient diploidization of the medicinal plant Perilla within 10,000 years.</title>
        <authorList>
            <person name="Zhang Y."/>
            <person name="Shen Q."/>
            <person name="Leng L."/>
            <person name="Zhang D."/>
            <person name="Chen S."/>
            <person name="Shi Y."/>
            <person name="Ning Z."/>
            <person name="Chen S."/>
        </authorList>
    </citation>
    <scope>NUCLEOTIDE SEQUENCE [LARGE SCALE GENOMIC DNA]</scope>
    <source>
        <strain evidence="2">cv. PC099</strain>
    </source>
</reference>
<protein>
    <recommendedName>
        <fullName evidence="3">Patatin</fullName>
    </recommendedName>
</protein>
<keyword evidence="2" id="KW-1185">Reference proteome</keyword>
<dbReference type="AlphaFoldDB" id="A0AAD4JND2"/>
<dbReference type="GO" id="GO:0047372">
    <property type="term" value="F:monoacylglycerol lipase activity"/>
    <property type="evidence" value="ECO:0007669"/>
    <property type="project" value="TreeGrafter"/>
</dbReference>
<dbReference type="SUPFAM" id="SSF52151">
    <property type="entry name" value="FabD/lysophospholipase-like"/>
    <property type="match status" value="1"/>
</dbReference>
<evidence type="ECO:0000313" key="1">
    <source>
        <dbReference type="EMBL" id="KAH6836494.1"/>
    </source>
</evidence>
<dbReference type="GO" id="GO:0004620">
    <property type="term" value="F:phospholipase activity"/>
    <property type="evidence" value="ECO:0007669"/>
    <property type="project" value="TreeGrafter"/>
</dbReference>
<evidence type="ECO:0000313" key="2">
    <source>
        <dbReference type="Proteomes" id="UP001190926"/>
    </source>
</evidence>
<comment type="caution">
    <text evidence="1">The sequence shown here is derived from an EMBL/GenBank/DDBJ whole genome shotgun (WGS) entry which is preliminary data.</text>
</comment>
<sequence>MTAMLTAPDANNRPLFAAKDLAPFYVDNGPNIFSNKCGCGLLGSVGSTVRALVGPKYDGKYLQQVIRDNLGHTRLHQTLTNIVIPTFDIRNMQPTIFSSYQSWDFNLIDGGVAANNPTLVAIREAMKQVLQNYPDFFPVQPLNYDRLLVISLGTGAAKQEQKYTAEMAAKWGVFSWLIQGNSSPIIDVYNQSSKDMVDYFLSVVFQALNSQDNYLRIQDETLKGAASSIDITTKENLDELVKIGQDLLMSPASRVNLQTGNSEPIPNGGTNQDALIKFAKILSDEQNLRRSTSQQQIE</sequence>
<dbReference type="PANTHER" id="PTHR32176">
    <property type="entry name" value="XYLOSE ISOMERASE"/>
    <property type="match status" value="1"/>
</dbReference>
<gene>
    <name evidence="1" type="ORF">C2S53_001116</name>
</gene>
<dbReference type="EMBL" id="SDAM02000019">
    <property type="protein sequence ID" value="KAH6836494.1"/>
    <property type="molecule type" value="Genomic_DNA"/>
</dbReference>
<accession>A0AAD4JND2</accession>
<organism evidence="1 2">
    <name type="scientific">Perilla frutescens var. hirtella</name>
    <name type="common">Perilla citriodora</name>
    <name type="synonym">Perilla setoyensis</name>
    <dbReference type="NCBI Taxonomy" id="608512"/>
    <lineage>
        <taxon>Eukaryota</taxon>
        <taxon>Viridiplantae</taxon>
        <taxon>Streptophyta</taxon>
        <taxon>Embryophyta</taxon>
        <taxon>Tracheophyta</taxon>
        <taxon>Spermatophyta</taxon>
        <taxon>Magnoliopsida</taxon>
        <taxon>eudicotyledons</taxon>
        <taxon>Gunneridae</taxon>
        <taxon>Pentapetalae</taxon>
        <taxon>asterids</taxon>
        <taxon>lamiids</taxon>
        <taxon>Lamiales</taxon>
        <taxon>Lamiaceae</taxon>
        <taxon>Nepetoideae</taxon>
        <taxon>Elsholtzieae</taxon>
        <taxon>Perilla</taxon>
    </lineage>
</organism>
<dbReference type="Gene3D" id="3.40.1090.10">
    <property type="entry name" value="Cytosolic phospholipase A2 catalytic domain"/>
    <property type="match status" value="1"/>
</dbReference>
<name>A0AAD4JND2_PERFH</name>
<proteinExistence type="predicted"/>
<dbReference type="InterPro" id="IPR016035">
    <property type="entry name" value="Acyl_Trfase/lysoPLipase"/>
</dbReference>
<dbReference type="Proteomes" id="UP001190926">
    <property type="component" value="Unassembled WGS sequence"/>
</dbReference>
<evidence type="ECO:0008006" key="3">
    <source>
        <dbReference type="Google" id="ProtNLM"/>
    </source>
</evidence>